<accession>A0A7C5H9X2</accession>
<evidence type="ECO:0008006" key="2">
    <source>
        <dbReference type="Google" id="ProtNLM"/>
    </source>
</evidence>
<sequence>MQTDATLNYSLDDSPKIDASYYDLALGANISGIIVGAEYEVLGDASGDSTKGFTTPLATLHKFQGWADVFLGRTGGSNNDGLADASLKVGYAAKGFGKLLGLYHKFDAVSGDNSDLGSEIDVLYANKVPGVNNLKFLAKAAFYSKGDTGSDVTKFWAQLDYKFKTK</sequence>
<dbReference type="Gene3D" id="2.40.160.10">
    <property type="entry name" value="Porin"/>
    <property type="match status" value="1"/>
</dbReference>
<organism evidence="1">
    <name type="scientific">Chlorobaculum parvum</name>
    <dbReference type="NCBI Taxonomy" id="274539"/>
    <lineage>
        <taxon>Bacteria</taxon>
        <taxon>Pseudomonadati</taxon>
        <taxon>Chlorobiota</taxon>
        <taxon>Chlorobiia</taxon>
        <taxon>Chlorobiales</taxon>
        <taxon>Chlorobiaceae</taxon>
        <taxon>Chlorobaculum</taxon>
    </lineage>
</organism>
<dbReference type="Proteomes" id="UP000886059">
    <property type="component" value="Unassembled WGS sequence"/>
</dbReference>
<comment type="caution">
    <text evidence="1">The sequence shown here is derived from an EMBL/GenBank/DDBJ whole genome shotgun (WGS) entry which is preliminary data.</text>
</comment>
<gene>
    <name evidence="1" type="ORF">ENL01_01980</name>
</gene>
<evidence type="ECO:0000313" key="1">
    <source>
        <dbReference type="EMBL" id="HHE07672.1"/>
    </source>
</evidence>
<name>A0A7C5H9X2_9CHLB</name>
<dbReference type="EMBL" id="DRSK01000116">
    <property type="protein sequence ID" value="HHE07672.1"/>
    <property type="molecule type" value="Genomic_DNA"/>
</dbReference>
<dbReference type="AlphaFoldDB" id="A0A7C5H9X2"/>
<protein>
    <recommendedName>
        <fullName evidence="2">Porin</fullName>
    </recommendedName>
</protein>
<reference evidence="1" key="1">
    <citation type="journal article" date="2020" name="mSystems">
        <title>Genome- and Community-Level Interaction Insights into Carbon Utilization and Element Cycling Functions of Hydrothermarchaeota in Hydrothermal Sediment.</title>
        <authorList>
            <person name="Zhou Z."/>
            <person name="Liu Y."/>
            <person name="Xu W."/>
            <person name="Pan J."/>
            <person name="Luo Z.H."/>
            <person name="Li M."/>
        </authorList>
    </citation>
    <scope>NUCLEOTIDE SEQUENCE [LARGE SCALE GENOMIC DNA]</scope>
    <source>
        <strain evidence="1">HyVt-628</strain>
    </source>
</reference>
<proteinExistence type="predicted"/>
<dbReference type="InterPro" id="IPR023614">
    <property type="entry name" value="Porin_dom_sf"/>
</dbReference>